<gene>
    <name evidence="2" type="ORF">ACFFQV_03960</name>
</gene>
<comment type="caution">
    <text evidence="2">The sequence shown here is derived from an EMBL/GenBank/DDBJ whole genome shotgun (WGS) entry which is preliminary data.</text>
</comment>
<sequence>MNTITASTAIDSIVIEAADPAAAERFYAEAFGLGARIRVRATDSPSTGFRGYVASLVVSQPAAVRRLVAAAVAAGATVVKPVAKSMWGVGGVVQAPDGSVWKIATSAKKDTAPDTGEIERIVLLLGGDDILASKRFYVEQGFRVGKSFGRSYVEFENQGGAIQLGLYRRGPLAKDAGVPEEGSGSHRLVLVGGDSTTTDPDGFEWEPAGR</sequence>
<dbReference type="EMBL" id="JBHMBL010000001">
    <property type="protein sequence ID" value="MFB9641442.1"/>
    <property type="molecule type" value="Genomic_DNA"/>
</dbReference>
<proteinExistence type="predicted"/>
<dbReference type="Proteomes" id="UP001589667">
    <property type="component" value="Unassembled WGS sequence"/>
</dbReference>
<keyword evidence="3" id="KW-1185">Reference proteome</keyword>
<evidence type="ECO:0000256" key="1">
    <source>
        <dbReference type="SAM" id="MobiDB-lite"/>
    </source>
</evidence>
<dbReference type="PANTHER" id="PTHR36503:SF1">
    <property type="entry name" value="BLR2520 PROTEIN"/>
    <property type="match status" value="1"/>
</dbReference>
<accession>A0ABV5SM87</accession>
<dbReference type="RefSeq" id="WP_157423041.1">
    <property type="nucleotide sequence ID" value="NZ_BAAANI010000006.1"/>
</dbReference>
<dbReference type="PANTHER" id="PTHR36503">
    <property type="entry name" value="BLR2520 PROTEIN"/>
    <property type="match status" value="1"/>
</dbReference>
<evidence type="ECO:0000313" key="2">
    <source>
        <dbReference type="EMBL" id="MFB9641442.1"/>
    </source>
</evidence>
<dbReference type="SUPFAM" id="SSF54593">
    <property type="entry name" value="Glyoxalase/Bleomycin resistance protein/Dihydroxybiphenyl dioxygenase"/>
    <property type="match status" value="1"/>
</dbReference>
<reference evidence="2 3" key="1">
    <citation type="submission" date="2024-09" db="EMBL/GenBank/DDBJ databases">
        <authorList>
            <person name="Sun Q."/>
            <person name="Mori K."/>
        </authorList>
    </citation>
    <scope>NUCLEOTIDE SEQUENCE [LARGE SCALE GENOMIC DNA]</scope>
    <source>
        <strain evidence="2 3">JCM 14321</strain>
    </source>
</reference>
<dbReference type="InterPro" id="IPR029068">
    <property type="entry name" value="Glyas_Bleomycin-R_OHBP_Dase"/>
</dbReference>
<feature type="region of interest" description="Disordered" evidence="1">
    <location>
        <begin position="175"/>
        <end position="210"/>
    </location>
</feature>
<protein>
    <submittedName>
        <fullName evidence="2">VOC family protein</fullName>
    </submittedName>
</protein>
<evidence type="ECO:0000313" key="3">
    <source>
        <dbReference type="Proteomes" id="UP001589667"/>
    </source>
</evidence>
<dbReference type="Gene3D" id="3.10.180.10">
    <property type="entry name" value="2,3-Dihydroxybiphenyl 1,2-Dioxygenase, domain 1"/>
    <property type="match status" value="2"/>
</dbReference>
<name>A0ABV5SM87_9MICO</name>
<organism evidence="2 3">
    <name type="scientific">Agromyces lapidis</name>
    <dbReference type="NCBI Taxonomy" id="279574"/>
    <lineage>
        <taxon>Bacteria</taxon>
        <taxon>Bacillati</taxon>
        <taxon>Actinomycetota</taxon>
        <taxon>Actinomycetes</taxon>
        <taxon>Micrococcales</taxon>
        <taxon>Microbacteriaceae</taxon>
        <taxon>Agromyces</taxon>
    </lineage>
</organism>